<dbReference type="CDD" id="cd04685">
    <property type="entry name" value="NUDIX_Hydrolase"/>
    <property type="match status" value="1"/>
</dbReference>
<dbReference type="SUPFAM" id="SSF55811">
    <property type="entry name" value="Nudix"/>
    <property type="match status" value="1"/>
</dbReference>
<dbReference type="GO" id="GO:0016787">
    <property type="term" value="F:hydrolase activity"/>
    <property type="evidence" value="ECO:0007669"/>
    <property type="project" value="UniProtKB-KW"/>
</dbReference>
<dbReference type="InterPro" id="IPR020476">
    <property type="entry name" value="Nudix_hydrolase"/>
</dbReference>
<gene>
    <name evidence="7" type="ORF">SAMN04489750_1184</name>
</gene>
<evidence type="ECO:0000256" key="1">
    <source>
        <dbReference type="ARBA" id="ARBA00001946"/>
    </source>
</evidence>
<dbReference type="InterPro" id="IPR020084">
    <property type="entry name" value="NUDIX_hydrolase_CS"/>
</dbReference>
<dbReference type="PRINTS" id="PR00502">
    <property type="entry name" value="NUDIXFAMILY"/>
</dbReference>
<dbReference type="Pfam" id="PF00293">
    <property type="entry name" value="NUDIX"/>
    <property type="match status" value="1"/>
</dbReference>
<dbReference type="PROSITE" id="PS00893">
    <property type="entry name" value="NUDIX_BOX"/>
    <property type="match status" value="1"/>
</dbReference>
<keyword evidence="8" id="KW-1185">Reference proteome</keyword>
<dbReference type="RefSeq" id="WP_109684523.1">
    <property type="nucleotide sequence ID" value="NZ_QGDN01000001.1"/>
</dbReference>
<keyword evidence="4" id="KW-0460">Magnesium</keyword>
<reference evidence="8" key="1">
    <citation type="submission" date="2016-10" db="EMBL/GenBank/DDBJ databases">
        <authorList>
            <person name="Varghese N."/>
            <person name="Submissions S."/>
        </authorList>
    </citation>
    <scope>NUCLEOTIDE SEQUENCE [LARGE SCALE GENOMIC DNA]</scope>
    <source>
        <strain evidence="8">DSM 22951</strain>
    </source>
</reference>
<comment type="similarity">
    <text evidence="2 5">Belongs to the Nudix hydrolase family.</text>
</comment>
<organism evidence="7 8">
    <name type="scientific">Branchiibius hedensis</name>
    <dbReference type="NCBI Taxonomy" id="672460"/>
    <lineage>
        <taxon>Bacteria</taxon>
        <taxon>Bacillati</taxon>
        <taxon>Actinomycetota</taxon>
        <taxon>Actinomycetes</taxon>
        <taxon>Micrococcales</taxon>
        <taxon>Dermacoccaceae</taxon>
        <taxon>Branchiibius</taxon>
    </lineage>
</organism>
<dbReference type="Proteomes" id="UP000250028">
    <property type="component" value="Unassembled WGS sequence"/>
</dbReference>
<evidence type="ECO:0000313" key="7">
    <source>
        <dbReference type="EMBL" id="SSA33887.1"/>
    </source>
</evidence>
<name>A0A2Y8ZVG8_9MICO</name>
<dbReference type="InterPro" id="IPR000086">
    <property type="entry name" value="NUDIX_hydrolase_dom"/>
</dbReference>
<dbReference type="AlphaFoldDB" id="A0A2Y8ZVG8"/>
<sequence>MNDASEEPVRTLIPVPAHERPHRTRRTARVLLLDEQNRVLLFTDTDPGMHDSHWWITPGGGIEEGESERVAAIREVSEETGLQLADEQLAGPIMVRHVVHGYTDVVIDQHDTFFFARVPTFEISTAGHTAEERITMVSWSWWSELELRRTAEIVWPIGLLDLLEEVARYEADGDRSAYPIDYGSVEESTVPGVL</sequence>
<evidence type="ECO:0000259" key="6">
    <source>
        <dbReference type="PROSITE" id="PS51462"/>
    </source>
</evidence>
<keyword evidence="3 5" id="KW-0378">Hydrolase</keyword>
<evidence type="ECO:0000313" key="8">
    <source>
        <dbReference type="Proteomes" id="UP000250028"/>
    </source>
</evidence>
<comment type="cofactor">
    <cofactor evidence="1">
        <name>Mg(2+)</name>
        <dbReference type="ChEBI" id="CHEBI:18420"/>
    </cofactor>
</comment>
<evidence type="ECO:0000256" key="5">
    <source>
        <dbReference type="RuleBase" id="RU003476"/>
    </source>
</evidence>
<dbReference type="PANTHER" id="PTHR43046:SF12">
    <property type="entry name" value="GDP-MANNOSE MANNOSYL HYDROLASE"/>
    <property type="match status" value="1"/>
</dbReference>
<accession>A0A2Y8ZVG8</accession>
<dbReference type="Gene3D" id="3.90.79.10">
    <property type="entry name" value="Nucleoside Triphosphate Pyrophosphohydrolase"/>
    <property type="match status" value="1"/>
</dbReference>
<dbReference type="InterPro" id="IPR015797">
    <property type="entry name" value="NUDIX_hydrolase-like_dom_sf"/>
</dbReference>
<dbReference type="EMBL" id="UESZ01000001">
    <property type="protein sequence ID" value="SSA33887.1"/>
    <property type="molecule type" value="Genomic_DNA"/>
</dbReference>
<evidence type="ECO:0000256" key="2">
    <source>
        <dbReference type="ARBA" id="ARBA00005582"/>
    </source>
</evidence>
<dbReference type="OrthoDB" id="9804442at2"/>
<dbReference type="PANTHER" id="PTHR43046">
    <property type="entry name" value="GDP-MANNOSE MANNOSYL HYDROLASE"/>
    <property type="match status" value="1"/>
</dbReference>
<evidence type="ECO:0000256" key="4">
    <source>
        <dbReference type="ARBA" id="ARBA00022842"/>
    </source>
</evidence>
<evidence type="ECO:0000256" key="3">
    <source>
        <dbReference type="ARBA" id="ARBA00022801"/>
    </source>
</evidence>
<dbReference type="PROSITE" id="PS51462">
    <property type="entry name" value="NUDIX"/>
    <property type="match status" value="1"/>
</dbReference>
<proteinExistence type="inferred from homology"/>
<protein>
    <submittedName>
        <fullName evidence="7">8-oxo-dGTP pyrophosphatase MutT, NUDIX family</fullName>
    </submittedName>
</protein>
<feature type="domain" description="Nudix hydrolase" evidence="6">
    <location>
        <begin position="23"/>
        <end position="163"/>
    </location>
</feature>